<gene>
    <name evidence="1" type="ORF">SCF082_LOCUS41033</name>
</gene>
<organism evidence="1 2">
    <name type="scientific">Durusdinium trenchii</name>
    <dbReference type="NCBI Taxonomy" id="1381693"/>
    <lineage>
        <taxon>Eukaryota</taxon>
        <taxon>Sar</taxon>
        <taxon>Alveolata</taxon>
        <taxon>Dinophyceae</taxon>
        <taxon>Suessiales</taxon>
        <taxon>Symbiodiniaceae</taxon>
        <taxon>Durusdinium</taxon>
    </lineage>
</organism>
<dbReference type="EMBL" id="CAXAMM010039481">
    <property type="protein sequence ID" value="CAK9086750.1"/>
    <property type="molecule type" value="Genomic_DNA"/>
</dbReference>
<reference evidence="1 2" key="1">
    <citation type="submission" date="2024-02" db="EMBL/GenBank/DDBJ databases">
        <authorList>
            <person name="Chen Y."/>
            <person name="Shah S."/>
            <person name="Dougan E. K."/>
            <person name="Thang M."/>
            <person name="Chan C."/>
        </authorList>
    </citation>
    <scope>NUCLEOTIDE SEQUENCE [LARGE SCALE GENOMIC DNA]</scope>
</reference>
<keyword evidence="2" id="KW-1185">Reference proteome</keyword>
<evidence type="ECO:0000313" key="1">
    <source>
        <dbReference type="EMBL" id="CAK9086750.1"/>
    </source>
</evidence>
<dbReference type="Proteomes" id="UP001642464">
    <property type="component" value="Unassembled WGS sequence"/>
</dbReference>
<comment type="caution">
    <text evidence="1">The sequence shown here is derived from an EMBL/GenBank/DDBJ whole genome shotgun (WGS) entry which is preliminary data.</text>
</comment>
<evidence type="ECO:0000313" key="2">
    <source>
        <dbReference type="Proteomes" id="UP001642464"/>
    </source>
</evidence>
<accession>A0ABP0QFY9</accession>
<sequence>MSQDQRQEILKHAPLLRNPLYALHAAADDLESWVNGRLLPEPLLDVSVLAKPSGVSVAIQTYRKKSKDKLVLDMAAKCWGQGIEWNEALKIAQNAQKRIAER</sequence>
<proteinExistence type="predicted"/>
<name>A0ABP0QFY9_9DINO</name>
<protein>
    <submittedName>
        <fullName evidence="1">Uncharacterized protein</fullName>
    </submittedName>
</protein>
<feature type="non-terminal residue" evidence="1">
    <location>
        <position position="102"/>
    </location>
</feature>